<sequence>MGSCRSTLWNEVDWHQRGSTETKEMKRCGCRNKARLVGQVDTLQEEVVKALFGLHQAPRACLMKKQISDEFMGELTFFLGLQVKQNREEFFISQDKYGSTGYSRNLILLNGSCNHSYGGQVAFYKMRKLLRLLQRLLISMLLRGSSSISRANPQLGIMTIVATSTTEAEYVAAANCCGTSIVGSKLIAGTWFQF</sequence>
<gene>
    <name evidence="1" type="ORF">Tco_0954217</name>
</gene>
<reference evidence="1" key="1">
    <citation type="journal article" date="2022" name="Int. J. Mol. Sci.">
        <title>Draft Genome of Tanacetum Coccineum: Genomic Comparison of Closely Related Tanacetum-Family Plants.</title>
        <authorList>
            <person name="Yamashiro T."/>
            <person name="Shiraishi A."/>
            <person name="Nakayama K."/>
            <person name="Satake H."/>
        </authorList>
    </citation>
    <scope>NUCLEOTIDE SEQUENCE</scope>
</reference>
<organism evidence="1 2">
    <name type="scientific">Tanacetum coccineum</name>
    <dbReference type="NCBI Taxonomy" id="301880"/>
    <lineage>
        <taxon>Eukaryota</taxon>
        <taxon>Viridiplantae</taxon>
        <taxon>Streptophyta</taxon>
        <taxon>Embryophyta</taxon>
        <taxon>Tracheophyta</taxon>
        <taxon>Spermatophyta</taxon>
        <taxon>Magnoliopsida</taxon>
        <taxon>eudicotyledons</taxon>
        <taxon>Gunneridae</taxon>
        <taxon>Pentapetalae</taxon>
        <taxon>asterids</taxon>
        <taxon>campanulids</taxon>
        <taxon>Asterales</taxon>
        <taxon>Asteraceae</taxon>
        <taxon>Asteroideae</taxon>
        <taxon>Anthemideae</taxon>
        <taxon>Anthemidinae</taxon>
        <taxon>Tanacetum</taxon>
    </lineage>
</organism>
<evidence type="ECO:0000313" key="1">
    <source>
        <dbReference type="EMBL" id="GJT45502.1"/>
    </source>
</evidence>
<evidence type="ECO:0000313" key="2">
    <source>
        <dbReference type="Proteomes" id="UP001151760"/>
    </source>
</evidence>
<dbReference type="EMBL" id="BQNB010015907">
    <property type="protein sequence ID" value="GJT45502.1"/>
    <property type="molecule type" value="Genomic_DNA"/>
</dbReference>
<accession>A0ABQ5E2V8</accession>
<reference evidence="1" key="2">
    <citation type="submission" date="2022-01" db="EMBL/GenBank/DDBJ databases">
        <authorList>
            <person name="Yamashiro T."/>
            <person name="Shiraishi A."/>
            <person name="Satake H."/>
            <person name="Nakayama K."/>
        </authorList>
    </citation>
    <scope>NUCLEOTIDE SEQUENCE</scope>
</reference>
<proteinExistence type="predicted"/>
<keyword evidence="2" id="KW-1185">Reference proteome</keyword>
<protein>
    <submittedName>
        <fullName evidence="1">Uncharacterized protein</fullName>
    </submittedName>
</protein>
<name>A0ABQ5E2V8_9ASTR</name>
<dbReference type="Proteomes" id="UP001151760">
    <property type="component" value="Unassembled WGS sequence"/>
</dbReference>
<comment type="caution">
    <text evidence="1">The sequence shown here is derived from an EMBL/GenBank/DDBJ whole genome shotgun (WGS) entry which is preliminary data.</text>
</comment>